<dbReference type="AlphaFoldDB" id="A0BV19"/>
<dbReference type="GO" id="GO:0000785">
    <property type="term" value="C:chromatin"/>
    <property type="evidence" value="ECO:0000318"/>
    <property type="project" value="GO_Central"/>
</dbReference>
<evidence type="ECO:0000256" key="2">
    <source>
        <dbReference type="ARBA" id="ARBA00022737"/>
    </source>
</evidence>
<gene>
    <name evidence="7" type="ORF">GSPATT00005632001</name>
</gene>
<evidence type="ECO:0000256" key="5">
    <source>
        <dbReference type="PROSITE-ProRule" id="PRU00042"/>
    </source>
</evidence>
<dbReference type="InParanoid" id="A0BV19"/>
<dbReference type="SMART" id="SM00355">
    <property type="entry name" value="ZnF_C2H2"/>
    <property type="match status" value="3"/>
</dbReference>
<evidence type="ECO:0000313" key="7">
    <source>
        <dbReference type="EMBL" id="CAK62386.1"/>
    </source>
</evidence>
<dbReference type="EMBL" id="CT868019">
    <property type="protein sequence ID" value="CAK62386.1"/>
    <property type="molecule type" value="Genomic_DNA"/>
</dbReference>
<dbReference type="FunFam" id="3.30.160.60:FF:004731">
    <property type="match status" value="1"/>
</dbReference>
<dbReference type="HOGENOM" id="CLU_1153587_0_0_1"/>
<keyword evidence="1" id="KW-0479">Metal-binding</keyword>
<dbReference type="Gene3D" id="3.30.160.60">
    <property type="entry name" value="Classic Zinc Finger"/>
    <property type="match status" value="3"/>
</dbReference>
<dbReference type="GeneID" id="5015568"/>
<keyword evidence="4" id="KW-0862">Zinc</keyword>
<proteinExistence type="predicted"/>
<dbReference type="PROSITE" id="PS50157">
    <property type="entry name" value="ZINC_FINGER_C2H2_2"/>
    <property type="match status" value="3"/>
</dbReference>
<evidence type="ECO:0000256" key="4">
    <source>
        <dbReference type="ARBA" id="ARBA00022833"/>
    </source>
</evidence>
<reference evidence="7 8" key="1">
    <citation type="journal article" date="2006" name="Nature">
        <title>Global trends of whole-genome duplications revealed by the ciliate Paramecium tetraurelia.</title>
        <authorList>
            <consortium name="Genoscope"/>
            <person name="Aury J.-M."/>
            <person name="Jaillon O."/>
            <person name="Duret L."/>
            <person name="Noel B."/>
            <person name="Jubin C."/>
            <person name="Porcel B.M."/>
            <person name="Segurens B."/>
            <person name="Daubin V."/>
            <person name="Anthouard V."/>
            <person name="Aiach N."/>
            <person name="Arnaiz O."/>
            <person name="Billaut A."/>
            <person name="Beisson J."/>
            <person name="Blanc I."/>
            <person name="Bouhouche K."/>
            <person name="Camara F."/>
            <person name="Duharcourt S."/>
            <person name="Guigo R."/>
            <person name="Gogendeau D."/>
            <person name="Katinka M."/>
            <person name="Keller A.-M."/>
            <person name="Kissmehl R."/>
            <person name="Klotz C."/>
            <person name="Koll F."/>
            <person name="Le Moue A."/>
            <person name="Lepere C."/>
            <person name="Malinsky S."/>
            <person name="Nowacki M."/>
            <person name="Nowak J.K."/>
            <person name="Plattner H."/>
            <person name="Poulain J."/>
            <person name="Ruiz F."/>
            <person name="Serrano V."/>
            <person name="Zagulski M."/>
            <person name="Dessen P."/>
            <person name="Betermier M."/>
            <person name="Weissenbach J."/>
            <person name="Scarpelli C."/>
            <person name="Schachter V."/>
            <person name="Sperling L."/>
            <person name="Meyer E."/>
            <person name="Cohen J."/>
            <person name="Wincker P."/>
        </authorList>
    </citation>
    <scope>NUCLEOTIDE SEQUENCE [LARGE SCALE GENOMIC DNA]</scope>
    <source>
        <strain evidence="7 8">Stock d4-2</strain>
    </source>
</reference>
<dbReference type="GO" id="GO:0000978">
    <property type="term" value="F:RNA polymerase II cis-regulatory region sequence-specific DNA binding"/>
    <property type="evidence" value="ECO:0000318"/>
    <property type="project" value="GO_Central"/>
</dbReference>
<accession>A0BV19</accession>
<feature type="domain" description="C2H2-type" evidence="6">
    <location>
        <begin position="152"/>
        <end position="179"/>
    </location>
</feature>
<protein>
    <recommendedName>
        <fullName evidence="6">C2H2-type domain-containing protein</fullName>
    </recommendedName>
</protein>
<keyword evidence="2" id="KW-0677">Repeat</keyword>
<dbReference type="STRING" id="5888.A0BV19"/>
<organism evidence="7 8">
    <name type="scientific">Paramecium tetraurelia</name>
    <dbReference type="NCBI Taxonomy" id="5888"/>
    <lineage>
        <taxon>Eukaryota</taxon>
        <taxon>Sar</taxon>
        <taxon>Alveolata</taxon>
        <taxon>Ciliophora</taxon>
        <taxon>Intramacronucleata</taxon>
        <taxon>Oligohymenophorea</taxon>
        <taxon>Peniculida</taxon>
        <taxon>Parameciidae</taxon>
        <taxon>Paramecium</taxon>
    </lineage>
</organism>
<dbReference type="GO" id="GO:0031519">
    <property type="term" value="C:PcG protein complex"/>
    <property type="evidence" value="ECO:0000318"/>
    <property type="project" value="GO_Central"/>
</dbReference>
<feature type="domain" description="C2H2-type" evidence="6">
    <location>
        <begin position="180"/>
        <end position="209"/>
    </location>
</feature>
<dbReference type="KEGG" id="ptm:GSPATT00005632001"/>
<dbReference type="GO" id="GO:0006357">
    <property type="term" value="P:regulation of transcription by RNA polymerase II"/>
    <property type="evidence" value="ECO:0000318"/>
    <property type="project" value="GO_Central"/>
</dbReference>
<evidence type="ECO:0000259" key="6">
    <source>
        <dbReference type="PROSITE" id="PS50157"/>
    </source>
</evidence>
<dbReference type="SUPFAM" id="SSF57667">
    <property type="entry name" value="beta-beta-alpha zinc fingers"/>
    <property type="match status" value="2"/>
</dbReference>
<keyword evidence="8" id="KW-1185">Reference proteome</keyword>
<dbReference type="GO" id="GO:0008270">
    <property type="term" value="F:zinc ion binding"/>
    <property type="evidence" value="ECO:0007669"/>
    <property type="project" value="UniProtKB-KW"/>
</dbReference>
<dbReference type="PANTHER" id="PTHR14003">
    <property type="entry name" value="TRANSCRIPTIONAL REPRESSOR PROTEIN YY"/>
    <property type="match status" value="1"/>
</dbReference>
<dbReference type="PROSITE" id="PS00028">
    <property type="entry name" value="ZINC_FINGER_C2H2_1"/>
    <property type="match status" value="3"/>
</dbReference>
<dbReference type="Pfam" id="PF00096">
    <property type="entry name" value="zf-C2H2"/>
    <property type="match status" value="3"/>
</dbReference>
<keyword evidence="3 5" id="KW-0863">Zinc-finger</keyword>
<dbReference type="PANTHER" id="PTHR14003:SF19">
    <property type="entry name" value="YY2 TRANSCRIPTION FACTOR"/>
    <property type="match status" value="1"/>
</dbReference>
<dbReference type="OrthoDB" id="372803at2759"/>
<dbReference type="GO" id="GO:0000981">
    <property type="term" value="F:DNA-binding transcription factor activity, RNA polymerase II-specific"/>
    <property type="evidence" value="ECO:0000318"/>
    <property type="project" value="GO_Central"/>
</dbReference>
<dbReference type="OMA" id="DIYVKKW"/>
<evidence type="ECO:0000256" key="1">
    <source>
        <dbReference type="ARBA" id="ARBA00022723"/>
    </source>
</evidence>
<feature type="domain" description="C2H2-type" evidence="6">
    <location>
        <begin position="122"/>
        <end position="151"/>
    </location>
</feature>
<dbReference type="InterPro" id="IPR013087">
    <property type="entry name" value="Znf_C2H2_type"/>
</dbReference>
<dbReference type="InterPro" id="IPR036236">
    <property type="entry name" value="Znf_C2H2_sf"/>
</dbReference>
<sequence length="241" mass="28245">MQHDSESEQQYFNDADEYFLNLPQKSWEFKRVRVPNILPGAKDIYVKKWVKVNTLYDTKQYKPRINYQASINRTHQELQRLLDNSTTNPQELSSLLQKMTQMKKQAVAQQPKIKKVAAPKFYVCPVTTCKKTFFDNSKLRRHQLVHTGEKPFKCELCQKGFSLDFNLKTHMRTHTGEKPYVCKYPDCQKPFSQSSNLTAHLKNHQNPDYAGTHSYKLHIASESEEVIEELEDEIAEEDVDQ</sequence>
<evidence type="ECO:0000313" key="8">
    <source>
        <dbReference type="Proteomes" id="UP000000600"/>
    </source>
</evidence>
<dbReference type="eggNOG" id="KOG1721">
    <property type="taxonomic scope" value="Eukaryota"/>
</dbReference>
<dbReference type="Proteomes" id="UP000000600">
    <property type="component" value="Unassembled WGS sequence"/>
</dbReference>
<dbReference type="GO" id="GO:0005667">
    <property type="term" value="C:transcription regulator complex"/>
    <property type="evidence" value="ECO:0000318"/>
    <property type="project" value="GO_Central"/>
</dbReference>
<name>A0BV19_PARTE</name>
<evidence type="ECO:0000256" key="3">
    <source>
        <dbReference type="ARBA" id="ARBA00022771"/>
    </source>
</evidence>
<dbReference type="FunFam" id="3.30.160.60:FF:002286">
    <property type="entry name" value="Zinc finger protein 112"/>
    <property type="match status" value="1"/>
</dbReference>
<dbReference type="RefSeq" id="XP_001429784.1">
    <property type="nucleotide sequence ID" value="XM_001429747.2"/>
</dbReference>